<keyword evidence="2" id="KW-1133">Transmembrane helix</keyword>
<dbReference type="AlphaFoldDB" id="A0A2G8RM07"/>
<feature type="compositionally biased region" description="Low complexity" evidence="1">
    <location>
        <begin position="207"/>
        <end position="246"/>
    </location>
</feature>
<comment type="caution">
    <text evidence="3">The sequence shown here is derived from an EMBL/GenBank/DDBJ whole genome shotgun (WGS) entry which is preliminary data.</text>
</comment>
<feature type="region of interest" description="Disordered" evidence="1">
    <location>
        <begin position="169"/>
        <end position="247"/>
    </location>
</feature>
<evidence type="ECO:0000313" key="4">
    <source>
        <dbReference type="Proteomes" id="UP000230002"/>
    </source>
</evidence>
<evidence type="ECO:0000256" key="2">
    <source>
        <dbReference type="SAM" id="Phobius"/>
    </source>
</evidence>
<dbReference type="EMBL" id="AYKW01000069">
    <property type="protein sequence ID" value="PIL22543.1"/>
    <property type="molecule type" value="Genomic_DNA"/>
</dbReference>
<feature type="compositionally biased region" description="Low complexity" evidence="1">
    <location>
        <begin position="1"/>
        <end position="25"/>
    </location>
</feature>
<sequence>MPDSSSSSSSSTTSSSASTFGSSFSNGPSASPTTTDSGSNGTASATSGDASSTPGNGTGPLGPPSSSLYLFTFLATLFLLLAISSAIIMRGIFLRRRFRRRLEEALAAGAVLSGDDGPGGFGGRSHRRKVQRPTLYDLSVLAPYFSTSSPHDGNWEKLMPFSGNIHAEKPEAKASSATDTDPASSPAGGPRHRQPRIRAVLDGAAHLLPRNRLTRNGNGTRQSPSNPTSAPATAPSTGGGADDAPAIPLEQLDPVQRAAEVRVAVVIAMPNPHRSAYVPPSLDEELHQLTPGGKGKMRGLDGWGDEGEEEAGVPDVVFGVAMLPVTPPPPTPQESSSEVVS</sequence>
<proteinExistence type="predicted"/>
<organism evidence="3 4">
    <name type="scientific">Ganoderma sinense ZZ0214-1</name>
    <dbReference type="NCBI Taxonomy" id="1077348"/>
    <lineage>
        <taxon>Eukaryota</taxon>
        <taxon>Fungi</taxon>
        <taxon>Dikarya</taxon>
        <taxon>Basidiomycota</taxon>
        <taxon>Agaricomycotina</taxon>
        <taxon>Agaricomycetes</taxon>
        <taxon>Polyporales</taxon>
        <taxon>Polyporaceae</taxon>
        <taxon>Ganoderma</taxon>
    </lineage>
</organism>
<keyword evidence="4" id="KW-1185">Reference proteome</keyword>
<gene>
    <name evidence="3" type="ORF">GSI_15232</name>
</gene>
<accession>A0A2G8RM07</accession>
<name>A0A2G8RM07_9APHY</name>
<dbReference type="OrthoDB" id="3256943at2759"/>
<reference evidence="3 4" key="1">
    <citation type="journal article" date="2015" name="Sci. Rep.">
        <title>Chromosome-level genome map provides insights into diverse defense mechanisms in the medicinal fungus Ganoderma sinense.</title>
        <authorList>
            <person name="Zhu Y."/>
            <person name="Xu J."/>
            <person name="Sun C."/>
            <person name="Zhou S."/>
            <person name="Xu H."/>
            <person name="Nelson D.R."/>
            <person name="Qian J."/>
            <person name="Song J."/>
            <person name="Luo H."/>
            <person name="Xiang L."/>
            <person name="Li Y."/>
            <person name="Xu Z."/>
            <person name="Ji A."/>
            <person name="Wang L."/>
            <person name="Lu S."/>
            <person name="Hayward A."/>
            <person name="Sun W."/>
            <person name="Li X."/>
            <person name="Schwartz D.C."/>
            <person name="Wang Y."/>
            <person name="Chen S."/>
        </authorList>
    </citation>
    <scope>NUCLEOTIDE SEQUENCE [LARGE SCALE GENOMIC DNA]</scope>
    <source>
        <strain evidence="3 4">ZZ0214-1</strain>
    </source>
</reference>
<feature type="transmembrane region" description="Helical" evidence="2">
    <location>
        <begin position="68"/>
        <end position="93"/>
    </location>
</feature>
<keyword evidence="2" id="KW-0472">Membrane</keyword>
<evidence type="ECO:0000313" key="3">
    <source>
        <dbReference type="EMBL" id="PIL22543.1"/>
    </source>
</evidence>
<feature type="compositionally biased region" description="Low complexity" evidence="1">
    <location>
        <begin position="33"/>
        <end position="55"/>
    </location>
</feature>
<evidence type="ECO:0000256" key="1">
    <source>
        <dbReference type="SAM" id="MobiDB-lite"/>
    </source>
</evidence>
<keyword evidence="2" id="KW-0812">Transmembrane</keyword>
<dbReference type="Proteomes" id="UP000230002">
    <property type="component" value="Unassembled WGS sequence"/>
</dbReference>
<protein>
    <submittedName>
        <fullName evidence="3">Uncharacterized protein</fullName>
    </submittedName>
</protein>
<feature type="compositionally biased region" description="Low complexity" evidence="1">
    <location>
        <begin position="174"/>
        <end position="187"/>
    </location>
</feature>
<feature type="region of interest" description="Disordered" evidence="1">
    <location>
        <begin position="1"/>
        <end position="60"/>
    </location>
</feature>